<dbReference type="EMBL" id="JARKIF010000009">
    <property type="protein sequence ID" value="KAJ7630670.1"/>
    <property type="molecule type" value="Genomic_DNA"/>
</dbReference>
<gene>
    <name evidence="2" type="ORF">FB45DRAFT_916228</name>
</gene>
<dbReference type="AlphaFoldDB" id="A0AAD7FP53"/>
<evidence type="ECO:0000256" key="1">
    <source>
        <dbReference type="SAM" id="MobiDB-lite"/>
    </source>
</evidence>
<feature type="region of interest" description="Disordered" evidence="1">
    <location>
        <begin position="169"/>
        <end position="191"/>
    </location>
</feature>
<name>A0AAD7FP53_9AGAR</name>
<feature type="compositionally biased region" description="Polar residues" evidence="1">
    <location>
        <begin position="323"/>
        <end position="334"/>
    </location>
</feature>
<accession>A0AAD7FP53</accession>
<keyword evidence="3" id="KW-1185">Reference proteome</keyword>
<reference evidence="2" key="1">
    <citation type="submission" date="2023-03" db="EMBL/GenBank/DDBJ databases">
        <title>Massive genome expansion in bonnet fungi (Mycena s.s.) driven by repeated elements and novel gene families across ecological guilds.</title>
        <authorList>
            <consortium name="Lawrence Berkeley National Laboratory"/>
            <person name="Harder C.B."/>
            <person name="Miyauchi S."/>
            <person name="Viragh M."/>
            <person name="Kuo A."/>
            <person name="Thoen E."/>
            <person name="Andreopoulos B."/>
            <person name="Lu D."/>
            <person name="Skrede I."/>
            <person name="Drula E."/>
            <person name="Henrissat B."/>
            <person name="Morin E."/>
            <person name="Kohler A."/>
            <person name="Barry K."/>
            <person name="LaButti K."/>
            <person name="Morin E."/>
            <person name="Salamov A."/>
            <person name="Lipzen A."/>
            <person name="Mereny Z."/>
            <person name="Hegedus B."/>
            <person name="Baldrian P."/>
            <person name="Stursova M."/>
            <person name="Weitz H."/>
            <person name="Taylor A."/>
            <person name="Grigoriev I.V."/>
            <person name="Nagy L.G."/>
            <person name="Martin F."/>
            <person name="Kauserud H."/>
        </authorList>
    </citation>
    <scope>NUCLEOTIDE SEQUENCE</scope>
    <source>
        <strain evidence="2">9284</strain>
    </source>
</reference>
<organism evidence="2 3">
    <name type="scientific">Roridomyces roridus</name>
    <dbReference type="NCBI Taxonomy" id="1738132"/>
    <lineage>
        <taxon>Eukaryota</taxon>
        <taxon>Fungi</taxon>
        <taxon>Dikarya</taxon>
        <taxon>Basidiomycota</taxon>
        <taxon>Agaricomycotina</taxon>
        <taxon>Agaricomycetes</taxon>
        <taxon>Agaricomycetidae</taxon>
        <taxon>Agaricales</taxon>
        <taxon>Marasmiineae</taxon>
        <taxon>Mycenaceae</taxon>
        <taxon>Roridomyces</taxon>
    </lineage>
</organism>
<proteinExistence type="predicted"/>
<evidence type="ECO:0000313" key="3">
    <source>
        <dbReference type="Proteomes" id="UP001221142"/>
    </source>
</evidence>
<evidence type="ECO:0000313" key="2">
    <source>
        <dbReference type="EMBL" id="KAJ7630670.1"/>
    </source>
</evidence>
<feature type="region of interest" description="Disordered" evidence="1">
    <location>
        <begin position="112"/>
        <end position="147"/>
    </location>
</feature>
<feature type="compositionally biased region" description="Pro residues" evidence="1">
    <location>
        <begin position="118"/>
        <end position="128"/>
    </location>
</feature>
<dbReference type="Proteomes" id="UP001221142">
    <property type="component" value="Unassembled WGS sequence"/>
</dbReference>
<feature type="region of interest" description="Disordered" evidence="1">
    <location>
        <begin position="323"/>
        <end position="351"/>
    </location>
</feature>
<protein>
    <submittedName>
        <fullName evidence="2">Uncharacterized protein</fullName>
    </submittedName>
</protein>
<comment type="caution">
    <text evidence="2">The sequence shown here is derived from an EMBL/GenBank/DDBJ whole genome shotgun (WGS) entry which is preliminary data.</text>
</comment>
<sequence>MSLHELHRAGLETIHVLHCPPSSPHSLSAGLDGYIMVPKDRLPLADKLNAQHVLPRSATSKPAKEQRFDATIDQSYTLITVSRPSTPFEPLPPLLATSPLRLSSFLDTVLQSSDPEPVAAPPESPPSRPARRTPKKLDIFFNPNSPYAPLTPEHRRAFLRPLTPASQVSAYSRPYSRSGARAPEPDSPLPAGKFLRLSKSFKNLRRTVKEGVRHVKNALGCNKASKAKTPQLADDPVVPPPVPPLPSPVQSCGSSTHTTTLAEWLRDCEANIERSAPNLMTLEEYEERGSWLEGSSIQDESEIHSLLMTEDDHAEPYPHLAPTSPTCTDTSTIPPLSMWPAPPQSVTPSRVFSRQMSMPGGWNLRESPA</sequence>